<gene>
    <name evidence="1" type="ORF">SAMN05444407_109107</name>
</gene>
<protein>
    <recommendedName>
        <fullName evidence="3">Tetratricopeptide repeat-containing protein</fullName>
    </recommendedName>
</protein>
<accession>A0A1M7FZ04</accession>
<dbReference type="SUPFAM" id="SSF81901">
    <property type="entry name" value="HCP-like"/>
    <property type="match status" value="1"/>
</dbReference>
<organism evidence="1 2">
    <name type="scientific">Chryseobacterium contaminans</name>
    <dbReference type="NCBI Taxonomy" id="1423959"/>
    <lineage>
        <taxon>Bacteria</taxon>
        <taxon>Pseudomonadati</taxon>
        <taxon>Bacteroidota</taxon>
        <taxon>Flavobacteriia</taxon>
        <taxon>Flavobacteriales</taxon>
        <taxon>Weeksellaceae</taxon>
        <taxon>Chryseobacterium group</taxon>
        <taxon>Chryseobacterium</taxon>
    </lineage>
</organism>
<evidence type="ECO:0000313" key="2">
    <source>
        <dbReference type="Proteomes" id="UP000184069"/>
    </source>
</evidence>
<dbReference type="Proteomes" id="UP000184069">
    <property type="component" value="Unassembled WGS sequence"/>
</dbReference>
<name>A0A1M7FZ04_9FLAO</name>
<evidence type="ECO:0000313" key="1">
    <source>
        <dbReference type="EMBL" id="SHM09135.1"/>
    </source>
</evidence>
<dbReference type="STRING" id="1423959.SAMN05444407_109107"/>
<sequence length="297" mass="33913">MDFREGRRSRPSRKSTYIIKNKEEKEFELMKKLFVFISAVFIAGSTLAQKADNALQGYFEEQGNETFYKSFNFDGNGKIVDGFKSSYYFTRNDSLIVIPDKDVFVFKIKKDRLIGVSDWVKNGVWIRKKDSTEVNNRVNPAEAQKRAALLAGYYDKTKNMSGLDALFSNTNDYTRISEDFCNQGLAKACLNAFGLKMMEYTPGFFGDLEKLKDKKLKPHPELIELSKKIIDLGDTEGYNVLGAYYHLLGLREKAFETWKEGEKHGDPASMISMGLIEVGEEMDKAPKSPDVKKKKKE</sequence>
<reference evidence="1 2" key="1">
    <citation type="submission" date="2016-11" db="EMBL/GenBank/DDBJ databases">
        <authorList>
            <person name="Jaros S."/>
            <person name="Januszkiewicz K."/>
            <person name="Wedrychowicz H."/>
        </authorList>
    </citation>
    <scope>NUCLEOTIDE SEQUENCE [LARGE SCALE GENOMIC DNA]</scope>
    <source>
        <strain evidence="1 2">DSM 27621</strain>
    </source>
</reference>
<dbReference type="EMBL" id="FRBM01000009">
    <property type="protein sequence ID" value="SHM09135.1"/>
    <property type="molecule type" value="Genomic_DNA"/>
</dbReference>
<dbReference type="AlphaFoldDB" id="A0A1M7FZ04"/>
<evidence type="ECO:0008006" key="3">
    <source>
        <dbReference type="Google" id="ProtNLM"/>
    </source>
</evidence>
<proteinExistence type="predicted"/>